<evidence type="ECO:0000313" key="2">
    <source>
        <dbReference type="Proteomes" id="UP000824782"/>
    </source>
</evidence>
<gene>
    <name evidence="1" type="ORF">GDO81_020871</name>
</gene>
<organism evidence="1 2">
    <name type="scientific">Engystomops pustulosus</name>
    <name type="common">Tungara frog</name>
    <name type="synonym">Physalaemus pustulosus</name>
    <dbReference type="NCBI Taxonomy" id="76066"/>
    <lineage>
        <taxon>Eukaryota</taxon>
        <taxon>Metazoa</taxon>
        <taxon>Chordata</taxon>
        <taxon>Craniata</taxon>
        <taxon>Vertebrata</taxon>
        <taxon>Euteleostomi</taxon>
        <taxon>Amphibia</taxon>
        <taxon>Batrachia</taxon>
        <taxon>Anura</taxon>
        <taxon>Neobatrachia</taxon>
        <taxon>Hyloidea</taxon>
        <taxon>Leptodactylidae</taxon>
        <taxon>Leiuperinae</taxon>
        <taxon>Engystomops</taxon>
    </lineage>
</organism>
<sequence>MPGRRGAARPPEMTWTSAILSLLIQAPSDLGCQVPNVLENLMAV</sequence>
<comment type="caution">
    <text evidence="1">The sequence shown here is derived from an EMBL/GenBank/DDBJ whole genome shotgun (WGS) entry which is preliminary data.</text>
</comment>
<dbReference type="EMBL" id="WNYA01001618">
    <property type="protein sequence ID" value="KAG8545437.1"/>
    <property type="molecule type" value="Genomic_DNA"/>
</dbReference>
<dbReference type="AlphaFoldDB" id="A0AAV6Z8F1"/>
<keyword evidence="2" id="KW-1185">Reference proteome</keyword>
<name>A0AAV6Z8F1_ENGPU</name>
<evidence type="ECO:0000313" key="1">
    <source>
        <dbReference type="EMBL" id="KAG8545437.1"/>
    </source>
</evidence>
<protein>
    <submittedName>
        <fullName evidence="1">Uncharacterized protein</fullName>
    </submittedName>
</protein>
<dbReference type="Proteomes" id="UP000824782">
    <property type="component" value="Unassembled WGS sequence"/>
</dbReference>
<accession>A0AAV6Z8F1</accession>
<reference evidence="1" key="1">
    <citation type="thesis" date="2020" institute="ProQuest LLC" country="789 East Eisenhower Parkway, Ann Arbor, MI, USA">
        <title>Comparative Genomics and Chromosome Evolution.</title>
        <authorList>
            <person name="Mudd A.B."/>
        </authorList>
    </citation>
    <scope>NUCLEOTIDE SEQUENCE</scope>
    <source>
        <strain evidence="1">237g6f4</strain>
        <tissue evidence="1">Blood</tissue>
    </source>
</reference>
<proteinExistence type="predicted"/>